<dbReference type="OrthoDB" id="5291101at2"/>
<evidence type="ECO:0000313" key="2">
    <source>
        <dbReference type="EMBL" id="PSL21976.1"/>
    </source>
</evidence>
<evidence type="ECO:0000313" key="3">
    <source>
        <dbReference type="Proteomes" id="UP000240418"/>
    </source>
</evidence>
<dbReference type="PANTHER" id="PTHR48090:SF6">
    <property type="entry name" value="SLR5056 PROTEIN"/>
    <property type="match status" value="1"/>
</dbReference>
<feature type="domain" description="Glycosyltransferase 2-like" evidence="1">
    <location>
        <begin position="5"/>
        <end position="138"/>
    </location>
</feature>
<keyword evidence="3" id="KW-1185">Reference proteome</keyword>
<dbReference type="Gene3D" id="3.90.550.10">
    <property type="entry name" value="Spore Coat Polysaccharide Biosynthesis Protein SpsA, Chain A"/>
    <property type="match status" value="1"/>
</dbReference>
<dbReference type="InterPro" id="IPR029044">
    <property type="entry name" value="Nucleotide-diphossugar_trans"/>
</dbReference>
<dbReference type="SUPFAM" id="SSF53448">
    <property type="entry name" value="Nucleotide-diphospho-sugar transferases"/>
    <property type="match status" value="1"/>
</dbReference>
<protein>
    <submittedName>
        <fullName evidence="2">Glycosyltransferase involved in cell wall biosynthesis</fullName>
    </submittedName>
</protein>
<evidence type="ECO:0000259" key="1">
    <source>
        <dbReference type="Pfam" id="PF00535"/>
    </source>
</evidence>
<dbReference type="GO" id="GO:0016740">
    <property type="term" value="F:transferase activity"/>
    <property type="evidence" value="ECO:0007669"/>
    <property type="project" value="UniProtKB-KW"/>
</dbReference>
<organism evidence="2 3">
    <name type="scientific">Shimia abyssi</name>
    <dbReference type="NCBI Taxonomy" id="1662395"/>
    <lineage>
        <taxon>Bacteria</taxon>
        <taxon>Pseudomonadati</taxon>
        <taxon>Pseudomonadota</taxon>
        <taxon>Alphaproteobacteria</taxon>
        <taxon>Rhodobacterales</taxon>
        <taxon>Roseobacteraceae</taxon>
    </lineage>
</organism>
<accession>A0A2P8FJS4</accession>
<comment type="caution">
    <text evidence="2">The sequence shown here is derived from an EMBL/GenBank/DDBJ whole genome shotgun (WGS) entry which is preliminary data.</text>
</comment>
<dbReference type="AlphaFoldDB" id="A0A2P8FJS4"/>
<reference evidence="2 3" key="1">
    <citation type="submission" date="2018-03" db="EMBL/GenBank/DDBJ databases">
        <title>Genomic Encyclopedia of Archaeal and Bacterial Type Strains, Phase II (KMG-II): from individual species to whole genera.</title>
        <authorList>
            <person name="Goeker M."/>
        </authorList>
    </citation>
    <scope>NUCLEOTIDE SEQUENCE [LARGE SCALE GENOMIC DNA]</scope>
    <source>
        <strain evidence="2 3">DSM 100673</strain>
    </source>
</reference>
<gene>
    <name evidence="2" type="ORF">CLV88_101401</name>
</gene>
<dbReference type="PANTHER" id="PTHR48090">
    <property type="entry name" value="UNDECAPRENYL-PHOSPHATE 4-DEOXY-4-FORMAMIDO-L-ARABINOSE TRANSFERASE-RELATED"/>
    <property type="match status" value="1"/>
</dbReference>
<dbReference type="EMBL" id="PYGJ01000001">
    <property type="protein sequence ID" value="PSL21976.1"/>
    <property type="molecule type" value="Genomic_DNA"/>
</dbReference>
<proteinExistence type="predicted"/>
<dbReference type="RefSeq" id="WP_106606685.1">
    <property type="nucleotide sequence ID" value="NZ_PYGJ01000001.1"/>
</dbReference>
<dbReference type="InterPro" id="IPR001173">
    <property type="entry name" value="Glyco_trans_2-like"/>
</dbReference>
<keyword evidence="2" id="KW-0808">Transferase</keyword>
<sequence>MIEATILIPAYNEAEVIGRTLQHLSRGLPMDRFRIVVIANACSDATASKAMSAQPRAMVVETDTPGKCIALNIGYQLAAKDKPVICLDADLDVTSESLTALIASLSEGSSHAACGQMDVRANEATSLVRAYYKGWRTNPYFDKGKFGGLFALSAQAAARLFPLPYLTADDEYIRRSLHRDEIAFVSNCRFTARAPKTLSSLVAVRRRSLRGARTITSMGLPSPETGSLGTVLKRAVHTPSIAFPILVYACVNAWSRLSLFSNAMASENSGIWERDLTTRSAG</sequence>
<name>A0A2P8FJS4_9RHOB</name>
<dbReference type="Proteomes" id="UP000240418">
    <property type="component" value="Unassembled WGS sequence"/>
</dbReference>
<dbReference type="Pfam" id="PF00535">
    <property type="entry name" value="Glycos_transf_2"/>
    <property type="match status" value="1"/>
</dbReference>
<dbReference type="InterPro" id="IPR050256">
    <property type="entry name" value="Glycosyltransferase_2"/>
</dbReference>